<evidence type="ECO:0000256" key="11">
    <source>
        <dbReference type="ARBA" id="ARBA00022882"/>
    </source>
</evidence>
<feature type="transmembrane region" description="Helical" evidence="23">
    <location>
        <begin position="564"/>
        <end position="590"/>
    </location>
</feature>
<keyword evidence="12 23" id="KW-1133">Transmembrane helix</keyword>
<reference evidence="25" key="2">
    <citation type="submission" date="2025-09" db="UniProtKB">
        <authorList>
            <consortium name="Ensembl"/>
        </authorList>
    </citation>
    <scope>IDENTIFICATION</scope>
</reference>
<evidence type="ECO:0000256" key="21">
    <source>
        <dbReference type="ARBA" id="ARBA00070014"/>
    </source>
</evidence>
<keyword evidence="9" id="KW-0282">Flagellum</keyword>
<feature type="compositionally biased region" description="Basic and acidic residues" evidence="22">
    <location>
        <begin position="105"/>
        <end position="116"/>
    </location>
</feature>
<dbReference type="GO" id="GO:0005245">
    <property type="term" value="F:voltage-gated calcium channel activity"/>
    <property type="evidence" value="ECO:0007669"/>
    <property type="project" value="UniProtKB-ARBA"/>
</dbReference>
<feature type="compositionally biased region" description="Basic residues" evidence="22">
    <location>
        <begin position="376"/>
        <end position="395"/>
    </location>
</feature>
<evidence type="ECO:0000256" key="14">
    <source>
        <dbReference type="ARBA" id="ARBA00023069"/>
    </source>
</evidence>
<keyword evidence="13" id="KW-0406">Ion transport</keyword>
<evidence type="ECO:0000256" key="2">
    <source>
        <dbReference type="ARBA" id="ARBA00022473"/>
    </source>
</evidence>
<keyword evidence="11" id="KW-0851">Voltage-gated channel</keyword>
<feature type="compositionally biased region" description="Basic residues" evidence="22">
    <location>
        <begin position="285"/>
        <end position="299"/>
    </location>
</feature>
<feature type="transmembrane region" description="Helical" evidence="23">
    <location>
        <begin position="602"/>
        <end position="625"/>
    </location>
</feature>
<evidence type="ECO:0000256" key="10">
    <source>
        <dbReference type="ARBA" id="ARBA00022871"/>
    </source>
</evidence>
<dbReference type="PANTHER" id="PTHR47193">
    <property type="entry name" value="CATION CHANNEL SPERM-ASSOCIATED PROTEIN 1"/>
    <property type="match status" value="1"/>
</dbReference>
<evidence type="ECO:0000256" key="16">
    <source>
        <dbReference type="ARBA" id="ARBA00023273"/>
    </source>
</evidence>
<dbReference type="GO" id="GO:0060296">
    <property type="term" value="P:regulation of cilium beat frequency involved in ciliary motility"/>
    <property type="evidence" value="ECO:0007669"/>
    <property type="project" value="TreeGrafter"/>
</dbReference>
<sequence length="882" mass="103951">MSEPSIAEKAQNEHDTTLDIPSHPHSPSQHHRPDHDRPHHHHESHPPSGGHHHGESHHHREAHQEFHDSGLPHPHHSKAHPQDKVHHPTSFGWGHSSATIHPHHSYHEDYSDDEHHHGSRTHYGMSHHHREAYHHTGPHHSGPHHHAEADHHGGPYHHTESDHHGGPHHGGPYHHAESDHHGGPHHHPESDHHGGPHHHGRHHYYGGHPHPQTSGMSYQHSETSYSSRQNLPGASHHGEYGHPGEFHSKSPSYHREDSYRYGDPYHHSEDYHQRGSQHREPHQYNKLHPHDYHHHRKYPHHQDSILSHPSGESYHHGSPHFHREYYHGGHHPSEDHHDEHYHHRDHHHGEQHHAEPHHGEHHHHRDYHHGEQYHVGPHHRDHHHHHGEHHHHREHHHLEYHHSSAQYDHLHRDSYKDYHTSGSHLFEPHKPHSIVGSAAHLESTKSLPHGVIQSHTTVYSRASQASDKIHPQDSSSKDSKSWSEDEQYQRQKKARGQRTHKKYTMNIFQRFCERLKTLLWRPWTIIRNLTQSSVFETFIFLVVFLNIFMLMAQTFAEVKIRGEWYFMAFDCIFLSIYMIEALLKIISLGLEYFYDPWNNLDFFVMIMAVLDFALMQVNSLYSFYNHSLFRILKVLKIMRALRAIRIVRRLRILTSLKEVTGTLVGSLQSIITIFILIFSCLLFFSMILTLFRRSDPWRFENFFTTMFTLFTVLTLDDWSLIYMDSRAQGAWYIIPILMIYIFIQNIIFLNLLTAVLVDNFQMALLRDEEKVKQEMTAWIHEKLLDDSLTELNQIEPEEPKEVKPEDTMELMKKSGTMTEKQWELQSQFLKLVARLEHHRQKFSSGARVIDEVVDTTFEVNQVGWGQEREGRPWGLLPRSHKE</sequence>
<dbReference type="Ensembl" id="ENSCLAT00000022091.1">
    <property type="protein sequence ID" value="ENSCLAP00000021887.1"/>
    <property type="gene ID" value="ENSCLAG00000014999.1"/>
</dbReference>
<feature type="region of interest" description="Disordered" evidence="22">
    <location>
        <begin position="1"/>
        <end position="405"/>
    </location>
</feature>
<evidence type="ECO:0000256" key="15">
    <source>
        <dbReference type="ARBA" id="ARBA00023136"/>
    </source>
</evidence>
<keyword evidence="17" id="KW-0407">Ion channel</keyword>
<keyword evidence="6 23" id="KW-0812">Transmembrane</keyword>
<keyword evidence="7" id="KW-0221">Differentiation</keyword>
<feature type="compositionally biased region" description="Basic residues" evidence="22">
    <location>
        <begin position="195"/>
        <end position="205"/>
    </location>
</feature>
<evidence type="ECO:0000256" key="9">
    <source>
        <dbReference type="ARBA" id="ARBA00022846"/>
    </source>
</evidence>
<dbReference type="Gene3D" id="1.10.287.70">
    <property type="match status" value="1"/>
</dbReference>
<dbReference type="Gene3D" id="1.20.120.350">
    <property type="entry name" value="Voltage-gated potassium channels. Chain C"/>
    <property type="match status" value="1"/>
</dbReference>
<feature type="compositionally biased region" description="Basic and acidic residues" evidence="22">
    <location>
        <begin position="174"/>
        <end position="194"/>
    </location>
</feature>
<dbReference type="InterPro" id="IPR028746">
    <property type="entry name" value="CatSper1"/>
</dbReference>
<dbReference type="AlphaFoldDB" id="A0A8C2W423"/>
<dbReference type="GO" id="GO:0036128">
    <property type="term" value="C:CatSper complex"/>
    <property type="evidence" value="ECO:0007669"/>
    <property type="project" value="InterPro"/>
</dbReference>
<dbReference type="FunFam" id="1.20.120.350:FF:000078">
    <property type="entry name" value="Cation channel sperm associated 1"/>
    <property type="match status" value="1"/>
</dbReference>
<keyword evidence="2" id="KW-0217">Developmental protein</keyword>
<keyword evidence="8" id="KW-0106">Calcium</keyword>
<dbReference type="GO" id="GO:0007283">
    <property type="term" value="P:spermatogenesis"/>
    <property type="evidence" value="ECO:0007669"/>
    <property type="project" value="UniProtKB-KW"/>
</dbReference>
<dbReference type="GO" id="GO:0030154">
    <property type="term" value="P:cell differentiation"/>
    <property type="evidence" value="ECO:0007669"/>
    <property type="project" value="UniProtKB-KW"/>
</dbReference>
<feature type="transmembrane region" description="Helical" evidence="23">
    <location>
        <begin position="703"/>
        <end position="723"/>
    </location>
</feature>
<keyword evidence="3" id="KW-1003">Cell membrane</keyword>
<dbReference type="GO" id="GO:0005227">
    <property type="term" value="F:calcium-activated cation channel activity"/>
    <property type="evidence" value="ECO:0007669"/>
    <property type="project" value="InterPro"/>
</dbReference>
<accession>A0A8C2W423</accession>
<protein>
    <recommendedName>
        <fullName evidence="21">Cation channel sperm-associated protein 1</fullName>
    </recommendedName>
</protein>
<dbReference type="PANTHER" id="PTHR47193:SF1">
    <property type="entry name" value="CATION CHANNEL SPERM-ASSOCIATED PROTEIN 1"/>
    <property type="match status" value="1"/>
</dbReference>
<keyword evidence="26" id="KW-1185">Reference proteome</keyword>
<evidence type="ECO:0000256" key="18">
    <source>
        <dbReference type="ARBA" id="ARBA00036634"/>
    </source>
</evidence>
<gene>
    <name evidence="25" type="primary">Catsper1</name>
</gene>
<feature type="domain" description="Ion transport" evidence="24">
    <location>
        <begin position="533"/>
        <end position="762"/>
    </location>
</feature>
<keyword evidence="1" id="KW-0813">Transport</keyword>
<comment type="similarity">
    <text evidence="20">Belongs to the cation channel sperm-associated (TC 1.A.1.19) family.</text>
</comment>
<name>A0A8C2W423_CHILA</name>
<dbReference type="GeneTree" id="ENSGT00940000162437"/>
<dbReference type="SUPFAM" id="SSF81324">
    <property type="entry name" value="Voltage-gated potassium channels"/>
    <property type="match status" value="1"/>
</dbReference>
<feature type="transmembrane region" description="Helical" evidence="23">
    <location>
        <begin position="729"/>
        <end position="757"/>
    </location>
</feature>
<evidence type="ECO:0000256" key="1">
    <source>
        <dbReference type="ARBA" id="ARBA00022448"/>
    </source>
</evidence>
<feature type="compositionally biased region" description="Basic and acidic residues" evidence="22">
    <location>
        <begin position="236"/>
        <end position="283"/>
    </location>
</feature>
<feature type="compositionally biased region" description="Basic and acidic residues" evidence="22">
    <location>
        <begin position="145"/>
        <end position="165"/>
    </location>
</feature>
<dbReference type="Pfam" id="PF00520">
    <property type="entry name" value="Ion_trans"/>
    <property type="match status" value="1"/>
</dbReference>
<evidence type="ECO:0000256" key="20">
    <source>
        <dbReference type="ARBA" id="ARBA00061150"/>
    </source>
</evidence>
<dbReference type="InterPro" id="IPR005821">
    <property type="entry name" value="Ion_trans_dom"/>
</dbReference>
<evidence type="ECO:0000313" key="25">
    <source>
        <dbReference type="Ensembl" id="ENSCLAP00000021887.1"/>
    </source>
</evidence>
<evidence type="ECO:0000256" key="7">
    <source>
        <dbReference type="ARBA" id="ARBA00022782"/>
    </source>
</evidence>
<evidence type="ECO:0000256" key="6">
    <source>
        <dbReference type="ARBA" id="ARBA00022692"/>
    </source>
</evidence>
<feature type="transmembrane region" description="Helical" evidence="23">
    <location>
        <begin position="534"/>
        <end position="552"/>
    </location>
</feature>
<evidence type="ECO:0000256" key="19">
    <source>
        <dbReference type="ARBA" id="ARBA00060429"/>
    </source>
</evidence>
<keyword evidence="5" id="KW-0107">Calcium channel</keyword>
<evidence type="ECO:0000256" key="22">
    <source>
        <dbReference type="SAM" id="MobiDB-lite"/>
    </source>
</evidence>
<dbReference type="Proteomes" id="UP000694398">
    <property type="component" value="Unassembled WGS sequence"/>
</dbReference>
<keyword evidence="10" id="KW-0744">Spermatogenesis</keyword>
<keyword evidence="16" id="KW-0966">Cell projection</keyword>
<feature type="compositionally biased region" description="Basic and acidic residues" evidence="22">
    <location>
        <begin position="467"/>
        <end position="489"/>
    </location>
</feature>
<dbReference type="InterPro" id="IPR027359">
    <property type="entry name" value="Volt_channel_dom_sf"/>
</dbReference>
<evidence type="ECO:0000256" key="17">
    <source>
        <dbReference type="ARBA" id="ARBA00023303"/>
    </source>
</evidence>
<feature type="compositionally biased region" description="Basic residues" evidence="22">
    <location>
        <begin position="117"/>
        <end position="144"/>
    </location>
</feature>
<feature type="compositionally biased region" description="Basic residues" evidence="22">
    <location>
        <begin position="50"/>
        <end position="61"/>
    </location>
</feature>
<evidence type="ECO:0000259" key="24">
    <source>
        <dbReference type="Pfam" id="PF00520"/>
    </source>
</evidence>
<dbReference type="GO" id="GO:0036126">
    <property type="term" value="C:sperm flagellum"/>
    <property type="evidence" value="ECO:0007669"/>
    <property type="project" value="UniProtKB-ARBA"/>
</dbReference>
<evidence type="ECO:0000256" key="12">
    <source>
        <dbReference type="ARBA" id="ARBA00022989"/>
    </source>
</evidence>
<evidence type="ECO:0000256" key="4">
    <source>
        <dbReference type="ARBA" id="ARBA00022568"/>
    </source>
</evidence>
<proteinExistence type="inferred from homology"/>
<feature type="transmembrane region" description="Helical" evidence="23">
    <location>
        <begin position="670"/>
        <end position="691"/>
    </location>
</feature>
<reference evidence="25" key="1">
    <citation type="submission" date="2025-08" db="UniProtKB">
        <authorList>
            <consortium name="Ensembl"/>
        </authorList>
    </citation>
    <scope>IDENTIFICATION</scope>
</reference>
<evidence type="ECO:0000256" key="13">
    <source>
        <dbReference type="ARBA" id="ARBA00023065"/>
    </source>
</evidence>
<evidence type="ECO:0000256" key="8">
    <source>
        <dbReference type="ARBA" id="ARBA00022837"/>
    </source>
</evidence>
<dbReference type="FunFam" id="1.10.287.70:FF:000140">
    <property type="entry name" value="cation channel sperm-associated protein 1"/>
    <property type="match status" value="1"/>
</dbReference>
<evidence type="ECO:0000256" key="5">
    <source>
        <dbReference type="ARBA" id="ARBA00022673"/>
    </source>
</evidence>
<keyword evidence="15 23" id="KW-0472">Membrane</keyword>
<comment type="catalytic activity">
    <reaction evidence="18">
        <text>Ca(2+)(in) = Ca(2+)(out)</text>
        <dbReference type="Rhea" id="RHEA:29671"/>
        <dbReference type="ChEBI" id="CHEBI:29108"/>
    </reaction>
</comment>
<evidence type="ECO:0000256" key="23">
    <source>
        <dbReference type="SAM" id="Phobius"/>
    </source>
</evidence>
<organism evidence="25 26">
    <name type="scientific">Chinchilla lanigera</name>
    <name type="common">Long-tailed chinchilla</name>
    <name type="synonym">Chinchilla villidera</name>
    <dbReference type="NCBI Taxonomy" id="34839"/>
    <lineage>
        <taxon>Eukaryota</taxon>
        <taxon>Metazoa</taxon>
        <taxon>Chordata</taxon>
        <taxon>Craniata</taxon>
        <taxon>Vertebrata</taxon>
        <taxon>Euteleostomi</taxon>
        <taxon>Mammalia</taxon>
        <taxon>Eutheria</taxon>
        <taxon>Euarchontoglires</taxon>
        <taxon>Glires</taxon>
        <taxon>Rodentia</taxon>
        <taxon>Hystricomorpha</taxon>
        <taxon>Chinchillidae</taxon>
        <taxon>Chinchilla</taxon>
    </lineage>
</organism>
<feature type="compositionally biased region" description="Polar residues" evidence="22">
    <location>
        <begin position="212"/>
        <end position="232"/>
    </location>
</feature>
<feature type="compositionally biased region" description="Basic and acidic residues" evidence="22">
    <location>
        <begin position="321"/>
        <end position="358"/>
    </location>
</feature>
<comment type="subcellular location">
    <subcellularLocation>
        <location evidence="19">Cell projection</location>
        <location evidence="19">Cilium</location>
        <location evidence="19">Flagellum membrane</location>
        <topology evidence="19">Multi-pass membrane protein</topology>
    </subcellularLocation>
</comment>
<feature type="compositionally biased region" description="Basic and acidic residues" evidence="22">
    <location>
        <begin position="396"/>
        <end position="405"/>
    </location>
</feature>
<dbReference type="OMA" id="ESQHHQV"/>
<feature type="compositionally biased region" description="Polar residues" evidence="22">
    <location>
        <begin position="457"/>
        <end position="466"/>
    </location>
</feature>
<keyword evidence="4" id="KW-0109">Calcium transport</keyword>
<evidence type="ECO:0000313" key="26">
    <source>
        <dbReference type="Proteomes" id="UP000694398"/>
    </source>
</evidence>
<feature type="region of interest" description="Disordered" evidence="22">
    <location>
        <begin position="457"/>
        <end position="498"/>
    </location>
</feature>
<dbReference type="GO" id="GO:0030317">
    <property type="term" value="P:flagellated sperm motility"/>
    <property type="evidence" value="ECO:0007669"/>
    <property type="project" value="InterPro"/>
</dbReference>
<keyword evidence="14" id="KW-0969">Cilium</keyword>
<evidence type="ECO:0000256" key="3">
    <source>
        <dbReference type="ARBA" id="ARBA00022475"/>
    </source>
</evidence>